<keyword evidence="4" id="KW-1185">Reference proteome</keyword>
<dbReference type="AlphaFoldDB" id="A0A8H6YKI4"/>
<keyword evidence="2" id="KW-1133">Transmembrane helix</keyword>
<sequence>MRFPCFRCRRRYVLIGLALLIFISISVLGAYPELRQIIQHVVRVNYNYYIADRGPWGTDDGPPKYLALRQWEATLPQHDLSLPPPEGKHGRYVKFSNQERGLGWNNCFNEVSDEFKADECAPCICVWTGIRFPGILLGTSTLPVAQGEMGRSQGGPFEPGDPAPRAVSEAWFDVVCPRAERHYIYTRDVKPAVAEASGIDVFAHWQKVLQAPQRCVEIVVADKKESFPQTFDLVAYLPLSGSLSNRARGRRPQRLSLRATRPSSPHPATRNPFERMLALHLRRGDYEGHCRGLAYINAAFYSWNQFSHLPDRLVSEPDAPGKDERFLARCWPDHARVVEKVAEARRDYLTHAQSMNGTLRVPTLDILYVLTNEKSASIEELRNALQLDGWTMDVSMAVDMEIARRSAVFVGNGWSSFTSNIVYQRLVDNRDPISIRFT</sequence>
<keyword evidence="2" id="KW-0812">Transmembrane</keyword>
<evidence type="ECO:0000313" key="4">
    <source>
        <dbReference type="Proteomes" id="UP000620124"/>
    </source>
</evidence>
<dbReference type="Proteomes" id="UP000620124">
    <property type="component" value="Unassembled WGS sequence"/>
</dbReference>
<protein>
    <submittedName>
        <fullName evidence="3">Uncharacterized protein</fullName>
    </submittedName>
</protein>
<proteinExistence type="predicted"/>
<evidence type="ECO:0000256" key="1">
    <source>
        <dbReference type="SAM" id="MobiDB-lite"/>
    </source>
</evidence>
<evidence type="ECO:0000256" key="2">
    <source>
        <dbReference type="SAM" id="Phobius"/>
    </source>
</evidence>
<reference evidence="3" key="1">
    <citation type="submission" date="2020-05" db="EMBL/GenBank/DDBJ databases">
        <title>Mycena genomes resolve the evolution of fungal bioluminescence.</title>
        <authorList>
            <person name="Tsai I.J."/>
        </authorList>
    </citation>
    <scope>NUCLEOTIDE SEQUENCE</scope>
    <source>
        <strain evidence="3">CCC161011</strain>
    </source>
</reference>
<dbReference type="OrthoDB" id="2559662at2759"/>
<name>A0A8H6YKI4_9AGAR</name>
<organism evidence="3 4">
    <name type="scientific">Mycena venus</name>
    <dbReference type="NCBI Taxonomy" id="2733690"/>
    <lineage>
        <taxon>Eukaryota</taxon>
        <taxon>Fungi</taxon>
        <taxon>Dikarya</taxon>
        <taxon>Basidiomycota</taxon>
        <taxon>Agaricomycotina</taxon>
        <taxon>Agaricomycetes</taxon>
        <taxon>Agaricomycetidae</taxon>
        <taxon>Agaricales</taxon>
        <taxon>Marasmiineae</taxon>
        <taxon>Mycenaceae</taxon>
        <taxon>Mycena</taxon>
    </lineage>
</organism>
<dbReference type="EMBL" id="JACAZI010000005">
    <property type="protein sequence ID" value="KAF7360689.1"/>
    <property type="molecule type" value="Genomic_DNA"/>
</dbReference>
<accession>A0A8H6YKI4</accession>
<feature type="transmembrane region" description="Helical" evidence="2">
    <location>
        <begin position="12"/>
        <end position="31"/>
    </location>
</feature>
<comment type="caution">
    <text evidence="3">The sequence shown here is derived from an EMBL/GenBank/DDBJ whole genome shotgun (WGS) entry which is preliminary data.</text>
</comment>
<feature type="region of interest" description="Disordered" evidence="1">
    <location>
        <begin position="245"/>
        <end position="271"/>
    </location>
</feature>
<keyword evidence="2" id="KW-0472">Membrane</keyword>
<gene>
    <name evidence="3" type="ORF">MVEN_00800700</name>
</gene>
<dbReference type="Gene3D" id="3.40.50.11350">
    <property type="match status" value="1"/>
</dbReference>
<dbReference type="CDD" id="cd11296">
    <property type="entry name" value="O-FucT_like"/>
    <property type="match status" value="1"/>
</dbReference>
<evidence type="ECO:0000313" key="3">
    <source>
        <dbReference type="EMBL" id="KAF7360689.1"/>
    </source>
</evidence>